<dbReference type="InterPro" id="IPR021242">
    <property type="entry name" value="DUF2799"/>
</dbReference>
<comment type="caution">
    <text evidence="3">The sequence shown here is derived from an EMBL/GenBank/DDBJ whole genome shotgun (WGS) entry which is preliminary data.</text>
</comment>
<reference evidence="3 4" key="1">
    <citation type="submission" date="2022-02" db="EMBL/GenBank/DDBJ databases">
        <title>The genome sequence of Shewanella sp. 3B26.</title>
        <authorList>
            <person name="Du J."/>
        </authorList>
    </citation>
    <scope>NUCLEOTIDE SEQUENCE [LARGE SCALE GENOMIC DNA]</scope>
    <source>
        <strain evidence="3 4">3B26</strain>
    </source>
</reference>
<proteinExistence type="predicted"/>
<feature type="chain" id="PRO_5042604196" evidence="2">
    <location>
        <begin position="22"/>
        <end position="222"/>
    </location>
</feature>
<dbReference type="Pfam" id="PF10973">
    <property type="entry name" value="DUF2799"/>
    <property type="match status" value="1"/>
</dbReference>
<name>A0AAJ1BKD2_9GAMM</name>
<protein>
    <submittedName>
        <fullName evidence="3">DUF2799 domain-containing protein</fullName>
    </submittedName>
</protein>
<evidence type="ECO:0000313" key="3">
    <source>
        <dbReference type="EMBL" id="MCH4295364.1"/>
    </source>
</evidence>
<evidence type="ECO:0000256" key="1">
    <source>
        <dbReference type="SAM" id="Coils"/>
    </source>
</evidence>
<evidence type="ECO:0000256" key="2">
    <source>
        <dbReference type="SAM" id="SignalP"/>
    </source>
</evidence>
<accession>A0AAJ1BKD2</accession>
<keyword evidence="2" id="KW-0732">Signal</keyword>
<dbReference type="PROSITE" id="PS51257">
    <property type="entry name" value="PROKAR_LIPOPROTEIN"/>
    <property type="match status" value="1"/>
</dbReference>
<keyword evidence="4" id="KW-1185">Reference proteome</keyword>
<gene>
    <name evidence="3" type="ORF">MJ923_13720</name>
</gene>
<feature type="coiled-coil region" evidence="1">
    <location>
        <begin position="156"/>
        <end position="183"/>
    </location>
</feature>
<evidence type="ECO:0000313" key="4">
    <source>
        <dbReference type="Proteomes" id="UP001297581"/>
    </source>
</evidence>
<keyword evidence="1" id="KW-0175">Coiled coil</keyword>
<dbReference type="RefSeq" id="WP_240591580.1">
    <property type="nucleotide sequence ID" value="NZ_JAKUDL010000004.1"/>
</dbReference>
<feature type="signal peptide" evidence="2">
    <location>
        <begin position="1"/>
        <end position="21"/>
    </location>
</feature>
<organism evidence="3 4">
    <name type="scientific">Shewanella zhuhaiensis</name>
    <dbReference type="NCBI Taxonomy" id="2919576"/>
    <lineage>
        <taxon>Bacteria</taxon>
        <taxon>Pseudomonadati</taxon>
        <taxon>Pseudomonadota</taxon>
        <taxon>Gammaproteobacteria</taxon>
        <taxon>Alteromonadales</taxon>
        <taxon>Shewanellaceae</taxon>
        <taxon>Shewanella</taxon>
    </lineage>
</organism>
<sequence>MHKKIMALTLVSLLTGCSSLSVEDCANTDWKEQGYGEAKAGFSLKRYDYYAQECKELGGVIPPKADYTSGHYQGTQEFCTSISGYKFGKEGGYYQQSCKEWKLDETAFFKGYQAGTEYYKAQKAVDDDIKELEDNRSKASATESSIASTEEKLKRTELTNQQRADLQIELQNLKSRYNELVYLQPRKIERIEANKRMLEAIVVKHNRLNYCDYQGCFSDSTN</sequence>
<dbReference type="Proteomes" id="UP001297581">
    <property type="component" value="Unassembled WGS sequence"/>
</dbReference>
<dbReference type="EMBL" id="JAKUDL010000004">
    <property type="protein sequence ID" value="MCH4295364.1"/>
    <property type="molecule type" value="Genomic_DNA"/>
</dbReference>
<dbReference type="AlphaFoldDB" id="A0AAJ1BKD2"/>